<sequence>MLCHVCRVHVRRDFPYCLHCGTPRRGAAPTSFAAPQLRGLDEPTLLVALTGPVTTLGRGEDNDVVLSDTSVSRRHARIVRTAEGFRIEDLDSFNGTAVGGVDLHGGAAGLADGTELSVGDVRLVFEQPRDIRIGSRTMVVGTQLTQLPTAGQAEQAGQEEAPEANGPLTARPRRRSGWALKQIPSERGTPRWVLSSTRTGRYLELDERQVFLWHAVDGENTVRDLLFAYADRYGELALPRIESALAAFADAGLLRGLPGRPDEERPKGWRRVARAVYRALLKLEVSVPGLDRLVTRLYQAFGWRLFTRTGMLLAWLSVAGGLVAFFAAQGRHRLLDFGGVDVWGPVLLAAGYVTALLVHELTHALAVKSYGRKVRRGGFLLMMGMPFAFVDTSDMWFGSRWSRVVVALSGPLSTAALAGWCATGTALLPAGAASAVLYHLAFGLYLNTLYNFNPLMPLDGYQALTDALRVPRLREEASAYFRTGLWRDLRAGNRPGPRQAGLAAYGLAVVVGTYGFFGLALLAWRSRIGDLLEGRLPEPWTTVIEAAVVALVAFPVWSAPVRWLLRRVRRRRDAKDVPQGAGLPAPVEGTA</sequence>
<evidence type="ECO:0000259" key="4">
    <source>
        <dbReference type="PROSITE" id="PS50006"/>
    </source>
</evidence>
<proteinExistence type="predicted"/>
<feature type="transmembrane region" description="Helical" evidence="3">
    <location>
        <begin position="312"/>
        <end position="330"/>
    </location>
</feature>
<dbReference type="AlphaFoldDB" id="A0A918YUI1"/>
<dbReference type="InterPro" id="IPR000253">
    <property type="entry name" value="FHA_dom"/>
</dbReference>
<gene>
    <name evidence="5" type="ORF">GCM10010339_85000</name>
</gene>
<organism evidence="5 6">
    <name type="scientific">Streptomyces alanosinicus</name>
    <dbReference type="NCBI Taxonomy" id="68171"/>
    <lineage>
        <taxon>Bacteria</taxon>
        <taxon>Bacillati</taxon>
        <taxon>Actinomycetota</taxon>
        <taxon>Actinomycetes</taxon>
        <taxon>Kitasatosporales</taxon>
        <taxon>Streptomycetaceae</taxon>
        <taxon>Streptomyces</taxon>
    </lineage>
</organism>
<feature type="region of interest" description="Disordered" evidence="2">
    <location>
        <begin position="149"/>
        <end position="171"/>
    </location>
</feature>
<comment type="caution">
    <text evidence="5">The sequence shown here is derived from an EMBL/GenBank/DDBJ whole genome shotgun (WGS) entry which is preliminary data.</text>
</comment>
<dbReference type="InterPro" id="IPR008984">
    <property type="entry name" value="SMAD_FHA_dom_sf"/>
</dbReference>
<evidence type="ECO:0000313" key="5">
    <source>
        <dbReference type="EMBL" id="GHE14410.1"/>
    </source>
</evidence>
<reference evidence="5" key="2">
    <citation type="submission" date="2020-09" db="EMBL/GenBank/DDBJ databases">
        <authorList>
            <person name="Sun Q."/>
            <person name="Ohkuma M."/>
        </authorList>
    </citation>
    <scope>NUCLEOTIDE SEQUENCE</scope>
    <source>
        <strain evidence="5">JCM 4714</strain>
    </source>
</reference>
<keyword evidence="1" id="KW-0597">Phosphoprotein</keyword>
<dbReference type="PROSITE" id="PS50006">
    <property type="entry name" value="FHA_DOMAIN"/>
    <property type="match status" value="1"/>
</dbReference>
<name>A0A918YUI1_9ACTN</name>
<dbReference type="Proteomes" id="UP000655443">
    <property type="component" value="Unassembled WGS sequence"/>
</dbReference>
<dbReference type="Pfam" id="PF00498">
    <property type="entry name" value="FHA"/>
    <property type="match status" value="1"/>
</dbReference>
<feature type="transmembrane region" description="Helical" evidence="3">
    <location>
        <begin position="342"/>
        <end position="367"/>
    </location>
</feature>
<dbReference type="RefSeq" id="WP_189958905.1">
    <property type="nucleotide sequence ID" value="NZ_BMVG01000049.1"/>
</dbReference>
<evidence type="ECO:0000256" key="2">
    <source>
        <dbReference type="SAM" id="MobiDB-lite"/>
    </source>
</evidence>
<feature type="compositionally biased region" description="Low complexity" evidence="2">
    <location>
        <begin position="149"/>
        <end position="167"/>
    </location>
</feature>
<dbReference type="EMBL" id="BMVG01000049">
    <property type="protein sequence ID" value="GHE14410.1"/>
    <property type="molecule type" value="Genomic_DNA"/>
</dbReference>
<feature type="domain" description="FHA" evidence="4">
    <location>
        <begin position="54"/>
        <end position="103"/>
    </location>
</feature>
<protein>
    <recommendedName>
        <fullName evidence="4">FHA domain-containing protein</fullName>
    </recommendedName>
</protein>
<feature type="transmembrane region" description="Helical" evidence="3">
    <location>
        <begin position="417"/>
        <end position="446"/>
    </location>
</feature>
<feature type="transmembrane region" description="Helical" evidence="3">
    <location>
        <begin position="544"/>
        <end position="565"/>
    </location>
</feature>
<dbReference type="Gene3D" id="2.60.200.20">
    <property type="match status" value="1"/>
</dbReference>
<evidence type="ECO:0000313" key="6">
    <source>
        <dbReference type="Proteomes" id="UP000655443"/>
    </source>
</evidence>
<evidence type="ECO:0000256" key="3">
    <source>
        <dbReference type="SAM" id="Phobius"/>
    </source>
</evidence>
<dbReference type="SMART" id="SM00240">
    <property type="entry name" value="FHA"/>
    <property type="match status" value="1"/>
</dbReference>
<keyword evidence="3" id="KW-1133">Transmembrane helix</keyword>
<keyword evidence="3" id="KW-0812">Transmembrane</keyword>
<reference evidence="5" key="1">
    <citation type="journal article" date="2014" name="Int. J. Syst. Evol. Microbiol.">
        <title>Complete genome sequence of Corynebacterium casei LMG S-19264T (=DSM 44701T), isolated from a smear-ripened cheese.</title>
        <authorList>
            <consortium name="US DOE Joint Genome Institute (JGI-PGF)"/>
            <person name="Walter F."/>
            <person name="Albersmeier A."/>
            <person name="Kalinowski J."/>
            <person name="Ruckert C."/>
        </authorList>
    </citation>
    <scope>NUCLEOTIDE SEQUENCE</scope>
    <source>
        <strain evidence="5">JCM 4714</strain>
    </source>
</reference>
<evidence type="ECO:0000256" key="1">
    <source>
        <dbReference type="ARBA" id="ARBA00022553"/>
    </source>
</evidence>
<keyword evidence="3" id="KW-0472">Membrane</keyword>
<feature type="transmembrane region" description="Helical" evidence="3">
    <location>
        <begin position="502"/>
        <end position="524"/>
    </location>
</feature>
<accession>A0A918YUI1</accession>
<keyword evidence="6" id="KW-1185">Reference proteome</keyword>
<dbReference type="SUPFAM" id="SSF49879">
    <property type="entry name" value="SMAD/FHA domain"/>
    <property type="match status" value="1"/>
</dbReference>
<feature type="transmembrane region" description="Helical" evidence="3">
    <location>
        <begin position="379"/>
        <end position="397"/>
    </location>
</feature>
<dbReference type="CDD" id="cd00060">
    <property type="entry name" value="FHA"/>
    <property type="match status" value="1"/>
</dbReference>